<dbReference type="SUPFAM" id="SSF63829">
    <property type="entry name" value="Calcium-dependent phosphotriesterase"/>
    <property type="match status" value="1"/>
</dbReference>
<reference evidence="2 3" key="2">
    <citation type="journal article" date="2018" name="Int. J. Syst. Evol. Microbiol.">
        <title>Burkholderia insecticola sp. nov., a gut symbiotic bacterium of the bean bug Riptortus pedestris.</title>
        <authorList>
            <person name="Takeshita K."/>
            <person name="Tamaki H."/>
            <person name="Ohbayashi T."/>
            <person name="Meng X.-Y."/>
            <person name="Sone T."/>
            <person name="Mitani Y."/>
            <person name="Peeters C."/>
            <person name="Kikuchi Y."/>
            <person name="Vandamme P."/>
        </authorList>
    </citation>
    <scope>NUCLEOTIDE SEQUENCE [LARGE SCALE GENOMIC DNA]</scope>
    <source>
        <strain evidence="2">RPE64</strain>
        <plasmid evidence="2 3">p1</plasmid>
    </source>
</reference>
<feature type="chain" id="PRO_5004381059" description="NHL repeat containing protein" evidence="1">
    <location>
        <begin position="25"/>
        <end position="310"/>
    </location>
</feature>
<evidence type="ECO:0000313" key="3">
    <source>
        <dbReference type="Proteomes" id="UP000013966"/>
    </source>
</evidence>
<gene>
    <name evidence="2" type="ORF">BRPE64_DCDS12070</name>
</gene>
<sequence length="310" mass="31822">MRMKRRLTAAFAMTMFLAACGSVAPVSTALKVPLSVPFAGTPNGVAVRDSDGAVFVTDDRTNGIVTTSHIGDDDAPAFSPYARIPAAEGERAGLSQIAFAPNGHLLVERFGFGSASAVFDVAPSGQVLLAADTHAARRRLGLLVIDGGTFLSSWFAKEGSAPAAGGVSVITRGTAPGQVTERDIVTGLGKPVGLATVGDTLYISDQAANRIYKVDLQAARAANAPLAASDVFATVDAPDLMAASPDGTLYTKCGAHAVCSISTRGRPTVIAADLDAPRGVAVDVARKRLVVVDRSSTPGKPSALRVLPIR</sequence>
<dbReference type="AlphaFoldDB" id="R4WU72"/>
<dbReference type="Gene3D" id="2.120.10.30">
    <property type="entry name" value="TolB, C-terminal domain"/>
    <property type="match status" value="1"/>
</dbReference>
<evidence type="ECO:0000256" key="1">
    <source>
        <dbReference type="SAM" id="SignalP"/>
    </source>
</evidence>
<dbReference type="HOGENOM" id="CLU_902183_0_0_4"/>
<protein>
    <recommendedName>
        <fullName evidence="4">NHL repeat containing protein</fullName>
    </recommendedName>
</protein>
<keyword evidence="2" id="KW-0614">Plasmid</keyword>
<dbReference type="EMBL" id="AP013061">
    <property type="protein sequence ID" value="BAN28143.1"/>
    <property type="molecule type" value="Genomic_DNA"/>
</dbReference>
<dbReference type="InterPro" id="IPR011042">
    <property type="entry name" value="6-blade_b-propeller_TolB-like"/>
</dbReference>
<reference evidence="2 3" key="1">
    <citation type="journal article" date="2013" name="Genome Announc.">
        <title>Complete Genome Sequence of Burkholderia sp. Strain RPE64, Bacterial Symbiont of the Bean Bug Riptortus pedestris.</title>
        <authorList>
            <person name="Shibata T.F."/>
            <person name="Maeda T."/>
            <person name="Nikoh N."/>
            <person name="Yamaguchi K."/>
            <person name="Oshima K."/>
            <person name="Hattori M."/>
            <person name="Nishiyama T."/>
            <person name="Hasebe M."/>
            <person name="Fukatsu T."/>
            <person name="Kikuchi Y."/>
            <person name="Shigenobu S."/>
        </authorList>
    </citation>
    <scope>NUCLEOTIDE SEQUENCE [LARGE SCALE GENOMIC DNA]</scope>
    <source>
        <plasmid evidence="2 3">p1</plasmid>
    </source>
</reference>
<evidence type="ECO:0008006" key="4">
    <source>
        <dbReference type="Google" id="ProtNLM"/>
    </source>
</evidence>
<organism evidence="2 3">
    <name type="scientific">Caballeronia insecticola</name>
    <dbReference type="NCBI Taxonomy" id="758793"/>
    <lineage>
        <taxon>Bacteria</taxon>
        <taxon>Pseudomonadati</taxon>
        <taxon>Pseudomonadota</taxon>
        <taxon>Betaproteobacteria</taxon>
        <taxon>Burkholderiales</taxon>
        <taxon>Burkholderiaceae</taxon>
        <taxon>Caballeronia</taxon>
    </lineage>
</organism>
<dbReference type="KEGG" id="buo:BRPE64_DCDS12070"/>
<dbReference type="Proteomes" id="UP000013966">
    <property type="component" value="Plasmid p1"/>
</dbReference>
<name>R4WU72_9BURK</name>
<dbReference type="PROSITE" id="PS51257">
    <property type="entry name" value="PROKAR_LIPOPROTEIN"/>
    <property type="match status" value="1"/>
</dbReference>
<dbReference type="PATRIC" id="fig|758793.3.peg.6348"/>
<proteinExistence type="predicted"/>
<evidence type="ECO:0000313" key="2">
    <source>
        <dbReference type="EMBL" id="BAN28143.1"/>
    </source>
</evidence>
<feature type="signal peptide" evidence="1">
    <location>
        <begin position="1"/>
        <end position="24"/>
    </location>
</feature>
<keyword evidence="3" id="KW-1185">Reference proteome</keyword>
<keyword evidence="1" id="KW-0732">Signal</keyword>
<geneLocation type="plasmid" evidence="2 3">
    <name>p1</name>
</geneLocation>
<accession>R4WU72</accession>